<dbReference type="OrthoDB" id="4142200at2759"/>
<evidence type="ECO:0000256" key="5">
    <source>
        <dbReference type="ARBA" id="ARBA00022989"/>
    </source>
</evidence>
<accession>A0A1G4J1Q5</accession>
<feature type="transmembrane region" description="Helical" evidence="8">
    <location>
        <begin position="56"/>
        <end position="75"/>
    </location>
</feature>
<dbReference type="InterPro" id="IPR020846">
    <property type="entry name" value="MFS_dom"/>
</dbReference>
<feature type="transmembrane region" description="Helical" evidence="8">
    <location>
        <begin position="322"/>
        <end position="348"/>
    </location>
</feature>
<evidence type="ECO:0000256" key="7">
    <source>
        <dbReference type="SAM" id="MobiDB-lite"/>
    </source>
</evidence>
<dbReference type="InterPro" id="IPR005828">
    <property type="entry name" value="MFS_sugar_transport-like"/>
</dbReference>
<gene>
    <name evidence="10" type="ORF">LADA_0C11694G</name>
</gene>
<comment type="similarity">
    <text evidence="2">Belongs to the major facilitator superfamily. Sugar transporter (TC 2.A.1.1) family.</text>
</comment>
<sequence length="508" mass="54681">MAMITWPTTYKVSQIVGILAVGGTILGMDIASISLFLGEEYFKEYFGYPGPLLQGLITGANPVGGFIGCICFGGLTEQVGRVSTFQIVALVWILGSVISASVLNLAMLIAGRLVRGVAVGILSVLLPVYIGEVIPINKKGAATSVVQLALTVSILIIFFMCFLLNNLESQLSFRVAWGLELVPGLVFFLLTFSLAESPKWLVSQGQYNRAQNVYRNFSAVSFSGTADATKMDVLDMCGPDQKTKYSDLFSNSLLKLTMIGITVQMLVQLCGINIIMFYIVFICEMIGLRGAGKLSAASAPYLINVVFTCIPILTLDRLRRKLVLAYGGISLACTMTLIGITMGALGHGVTPSNGNDTVVWEVTGTPGFVILALCFLSVAVFSSTISCCAWLYTNEVFPARAKCKGMAFCMATSWILNSSLTFTTPLLLSKIKWITFVILGSVTAILSLVVAIWFPETKKLLNDAPRIDSSPCEESIEGKESRSAAPSPADTDNNGIQLIADPQYEDIV</sequence>
<reference evidence="11" key="1">
    <citation type="submission" date="2016-03" db="EMBL/GenBank/DDBJ databases">
        <authorList>
            <person name="Devillers H."/>
        </authorList>
    </citation>
    <scope>NUCLEOTIDE SEQUENCE [LARGE SCALE GENOMIC DNA]</scope>
</reference>
<feature type="region of interest" description="Disordered" evidence="7">
    <location>
        <begin position="468"/>
        <end position="508"/>
    </location>
</feature>
<evidence type="ECO:0000313" key="10">
    <source>
        <dbReference type="EMBL" id="SCU83480.1"/>
    </source>
</evidence>
<evidence type="ECO:0000256" key="4">
    <source>
        <dbReference type="ARBA" id="ARBA00022692"/>
    </source>
</evidence>
<dbReference type="PANTHER" id="PTHR48022">
    <property type="entry name" value="PLASTIDIC GLUCOSE TRANSPORTER 4"/>
    <property type="match status" value="1"/>
</dbReference>
<keyword evidence="4 8" id="KW-0812">Transmembrane</keyword>
<feature type="transmembrane region" description="Helical" evidence="8">
    <location>
        <begin position="368"/>
        <end position="393"/>
    </location>
</feature>
<dbReference type="PANTHER" id="PTHR48022:SF7">
    <property type="entry name" value="MAJOR FACILITATOR SUPERFAMILY (MFS) PROFILE DOMAIN-CONTAINING PROTEIN-RELATED"/>
    <property type="match status" value="1"/>
</dbReference>
<feature type="domain" description="Major facilitator superfamily (MFS) profile" evidence="9">
    <location>
        <begin position="15"/>
        <end position="458"/>
    </location>
</feature>
<dbReference type="EMBL" id="LT598459">
    <property type="protein sequence ID" value="SCU83480.1"/>
    <property type="molecule type" value="Genomic_DNA"/>
</dbReference>
<evidence type="ECO:0000256" key="1">
    <source>
        <dbReference type="ARBA" id="ARBA00004141"/>
    </source>
</evidence>
<keyword evidence="11" id="KW-1185">Reference proteome</keyword>
<dbReference type="Pfam" id="PF00083">
    <property type="entry name" value="Sugar_tr"/>
    <property type="match status" value="1"/>
</dbReference>
<feature type="transmembrane region" description="Helical" evidence="8">
    <location>
        <begin position="177"/>
        <end position="195"/>
    </location>
</feature>
<evidence type="ECO:0000259" key="9">
    <source>
        <dbReference type="PROSITE" id="PS50850"/>
    </source>
</evidence>
<dbReference type="Proteomes" id="UP000190274">
    <property type="component" value="Chromosome C"/>
</dbReference>
<feature type="transmembrane region" description="Helical" evidence="8">
    <location>
        <begin position="265"/>
        <end position="288"/>
    </location>
</feature>
<keyword evidence="5 8" id="KW-1133">Transmembrane helix</keyword>
<feature type="transmembrane region" description="Helical" evidence="8">
    <location>
        <begin position="405"/>
        <end position="427"/>
    </location>
</feature>
<evidence type="ECO:0000256" key="6">
    <source>
        <dbReference type="ARBA" id="ARBA00023136"/>
    </source>
</evidence>
<evidence type="ECO:0000256" key="8">
    <source>
        <dbReference type="SAM" id="Phobius"/>
    </source>
</evidence>
<dbReference type="PROSITE" id="PS50850">
    <property type="entry name" value="MFS"/>
    <property type="match status" value="1"/>
</dbReference>
<dbReference type="InterPro" id="IPR036259">
    <property type="entry name" value="MFS_trans_sf"/>
</dbReference>
<feature type="transmembrane region" description="Helical" evidence="8">
    <location>
        <begin position="433"/>
        <end position="454"/>
    </location>
</feature>
<feature type="transmembrane region" description="Helical" evidence="8">
    <location>
        <begin position="12"/>
        <end position="36"/>
    </location>
</feature>
<evidence type="ECO:0000256" key="3">
    <source>
        <dbReference type="ARBA" id="ARBA00022448"/>
    </source>
</evidence>
<name>A0A1G4J1Q5_9SACH</name>
<comment type="subcellular location">
    <subcellularLocation>
        <location evidence="1">Membrane</location>
        <topology evidence="1">Multi-pass membrane protein</topology>
    </subcellularLocation>
</comment>
<feature type="transmembrane region" description="Helical" evidence="8">
    <location>
        <begin position="116"/>
        <end position="134"/>
    </location>
</feature>
<dbReference type="Gene3D" id="1.20.1250.20">
    <property type="entry name" value="MFS general substrate transporter like domains"/>
    <property type="match status" value="1"/>
</dbReference>
<keyword evidence="3" id="KW-0813">Transport</keyword>
<evidence type="ECO:0000313" key="11">
    <source>
        <dbReference type="Proteomes" id="UP000190274"/>
    </source>
</evidence>
<dbReference type="AlphaFoldDB" id="A0A1G4J1Q5"/>
<dbReference type="InterPro" id="IPR003663">
    <property type="entry name" value="Sugar/inositol_transpt"/>
</dbReference>
<feature type="transmembrane region" description="Helical" evidence="8">
    <location>
        <begin position="294"/>
        <end position="315"/>
    </location>
</feature>
<dbReference type="GO" id="GO:0016020">
    <property type="term" value="C:membrane"/>
    <property type="evidence" value="ECO:0007669"/>
    <property type="project" value="UniProtKB-SubCell"/>
</dbReference>
<dbReference type="SUPFAM" id="SSF103473">
    <property type="entry name" value="MFS general substrate transporter"/>
    <property type="match status" value="1"/>
</dbReference>
<proteinExistence type="inferred from homology"/>
<organism evidence="10 11">
    <name type="scientific">Lachancea dasiensis</name>
    <dbReference type="NCBI Taxonomy" id="1072105"/>
    <lineage>
        <taxon>Eukaryota</taxon>
        <taxon>Fungi</taxon>
        <taxon>Dikarya</taxon>
        <taxon>Ascomycota</taxon>
        <taxon>Saccharomycotina</taxon>
        <taxon>Saccharomycetes</taxon>
        <taxon>Saccharomycetales</taxon>
        <taxon>Saccharomycetaceae</taxon>
        <taxon>Lachancea</taxon>
    </lineage>
</organism>
<dbReference type="GO" id="GO:0005351">
    <property type="term" value="F:carbohydrate:proton symporter activity"/>
    <property type="evidence" value="ECO:0007669"/>
    <property type="project" value="TreeGrafter"/>
</dbReference>
<feature type="transmembrane region" description="Helical" evidence="8">
    <location>
        <begin position="87"/>
        <end position="110"/>
    </location>
</feature>
<evidence type="ECO:0000256" key="2">
    <source>
        <dbReference type="ARBA" id="ARBA00010992"/>
    </source>
</evidence>
<protein>
    <submittedName>
        <fullName evidence="10">LADA_0C11694g1_1</fullName>
    </submittedName>
</protein>
<dbReference type="InterPro" id="IPR005829">
    <property type="entry name" value="Sugar_transporter_CS"/>
</dbReference>
<feature type="transmembrane region" description="Helical" evidence="8">
    <location>
        <begin position="146"/>
        <end position="165"/>
    </location>
</feature>
<keyword evidence="6 8" id="KW-0472">Membrane</keyword>
<dbReference type="InterPro" id="IPR050360">
    <property type="entry name" value="MFS_Sugar_Transporters"/>
</dbReference>
<dbReference type="PRINTS" id="PR00171">
    <property type="entry name" value="SUGRTRNSPORT"/>
</dbReference>
<dbReference type="PROSITE" id="PS00217">
    <property type="entry name" value="SUGAR_TRANSPORT_2"/>
    <property type="match status" value="1"/>
</dbReference>